<dbReference type="GO" id="GO:0006508">
    <property type="term" value="P:proteolysis"/>
    <property type="evidence" value="ECO:0007669"/>
    <property type="project" value="UniProtKB-KW"/>
</dbReference>
<dbReference type="InterPro" id="IPR021109">
    <property type="entry name" value="Peptidase_aspartic_dom_sf"/>
</dbReference>
<evidence type="ECO:0000256" key="1">
    <source>
        <dbReference type="ARBA" id="ARBA00007447"/>
    </source>
</evidence>
<comment type="caution">
    <text evidence="11">The sequence shown here is derived from an EMBL/GenBank/DDBJ whole genome shotgun (WGS) entry which is preliminary data.</text>
</comment>
<gene>
    <name evidence="11" type="ORF">RFULGI_LOCUS3082</name>
</gene>
<feature type="signal peptide" evidence="9">
    <location>
        <begin position="1"/>
        <end position="24"/>
    </location>
</feature>
<dbReference type="PANTHER" id="PTHR47966">
    <property type="entry name" value="BETA-SITE APP-CLEAVING ENZYME, ISOFORM A-RELATED"/>
    <property type="match status" value="1"/>
</dbReference>
<evidence type="ECO:0000256" key="4">
    <source>
        <dbReference type="ARBA" id="ARBA00022750"/>
    </source>
</evidence>
<dbReference type="GO" id="GO:0004190">
    <property type="term" value="F:aspartic-type endopeptidase activity"/>
    <property type="evidence" value="ECO:0007669"/>
    <property type="project" value="UniProtKB-KW"/>
</dbReference>
<dbReference type="PANTHER" id="PTHR47966:SF51">
    <property type="entry name" value="BETA-SITE APP-CLEAVING ENZYME, ISOFORM A-RELATED"/>
    <property type="match status" value="1"/>
</dbReference>
<dbReference type="PROSITE" id="PS51767">
    <property type="entry name" value="PEPTIDASE_A1"/>
    <property type="match status" value="1"/>
</dbReference>
<accession>A0A9N9A285</accession>
<dbReference type="InterPro" id="IPR034164">
    <property type="entry name" value="Pepsin-like_dom"/>
</dbReference>
<dbReference type="CDD" id="cd05471">
    <property type="entry name" value="pepsin_like"/>
    <property type="match status" value="1"/>
</dbReference>
<dbReference type="InterPro" id="IPR001461">
    <property type="entry name" value="Aspartic_peptidase_A1"/>
</dbReference>
<sequence>MKTFQILILFAIALLTLLDAYTNAKQDDNDSGFITILLTKKNFINTKTLDDYIKLNTRIKKKFYRLEKRQSPYSNITLNDEKLEDNDMGYIGPITIGNQNFTVLYDTGSMDLWIPDISCASECEKHNRFDPSKSSTFQSTNESFKLTYGLFGDSKSVIGYKAQDTVIFGGISITHQTFGLVTSEPFGDLEEDGVIGLGPLNTAGFKANGVIQSIKAQKKLSQNIIGFHLAREKNNSNDISFMTLGGIDQNAIVGSIGYNTANVSLGFWLIRLNGIMILPQGTNALIDTIRTKGKSTNVEDCC</sequence>
<evidence type="ECO:0000313" key="12">
    <source>
        <dbReference type="Proteomes" id="UP000789396"/>
    </source>
</evidence>
<evidence type="ECO:0000256" key="3">
    <source>
        <dbReference type="ARBA" id="ARBA00022729"/>
    </source>
</evidence>
<dbReference type="Pfam" id="PF00026">
    <property type="entry name" value="Asp"/>
    <property type="match status" value="1"/>
</dbReference>
<evidence type="ECO:0000256" key="9">
    <source>
        <dbReference type="SAM" id="SignalP"/>
    </source>
</evidence>
<evidence type="ECO:0000256" key="6">
    <source>
        <dbReference type="ARBA" id="ARBA00023145"/>
    </source>
</evidence>
<keyword evidence="7 8" id="KW-1015">Disulfide bond</keyword>
<dbReference type="Gene3D" id="2.40.70.10">
    <property type="entry name" value="Acid Proteases"/>
    <property type="match status" value="1"/>
</dbReference>
<comment type="similarity">
    <text evidence="1">Belongs to the peptidase A1 family.</text>
</comment>
<feature type="chain" id="PRO_5040326230" evidence="9">
    <location>
        <begin position="25"/>
        <end position="302"/>
    </location>
</feature>
<evidence type="ECO:0000259" key="10">
    <source>
        <dbReference type="PROSITE" id="PS51767"/>
    </source>
</evidence>
<dbReference type="EMBL" id="CAJVPZ010002545">
    <property type="protein sequence ID" value="CAG8515125.1"/>
    <property type="molecule type" value="Genomic_DNA"/>
</dbReference>
<dbReference type="Proteomes" id="UP000789396">
    <property type="component" value="Unassembled WGS sequence"/>
</dbReference>
<evidence type="ECO:0000256" key="7">
    <source>
        <dbReference type="ARBA" id="ARBA00023157"/>
    </source>
</evidence>
<dbReference type="AlphaFoldDB" id="A0A9N9A285"/>
<proteinExistence type="inferred from homology"/>
<name>A0A9N9A285_9GLOM</name>
<dbReference type="SUPFAM" id="SSF50630">
    <property type="entry name" value="Acid proteases"/>
    <property type="match status" value="1"/>
</dbReference>
<protein>
    <submittedName>
        <fullName evidence="11">7028_t:CDS:1</fullName>
    </submittedName>
</protein>
<organism evidence="11 12">
    <name type="scientific">Racocetra fulgida</name>
    <dbReference type="NCBI Taxonomy" id="60492"/>
    <lineage>
        <taxon>Eukaryota</taxon>
        <taxon>Fungi</taxon>
        <taxon>Fungi incertae sedis</taxon>
        <taxon>Mucoromycota</taxon>
        <taxon>Glomeromycotina</taxon>
        <taxon>Glomeromycetes</taxon>
        <taxon>Diversisporales</taxon>
        <taxon>Gigasporaceae</taxon>
        <taxon>Racocetra</taxon>
    </lineage>
</organism>
<keyword evidence="5" id="KW-0378">Hydrolase</keyword>
<dbReference type="InterPro" id="IPR033121">
    <property type="entry name" value="PEPTIDASE_A1"/>
</dbReference>
<feature type="disulfide bond" evidence="8">
    <location>
        <begin position="119"/>
        <end position="123"/>
    </location>
</feature>
<evidence type="ECO:0000256" key="5">
    <source>
        <dbReference type="ARBA" id="ARBA00022801"/>
    </source>
</evidence>
<keyword evidence="6" id="KW-0865">Zymogen</keyword>
<dbReference type="OrthoDB" id="15189at2759"/>
<evidence type="ECO:0000256" key="2">
    <source>
        <dbReference type="ARBA" id="ARBA00022670"/>
    </source>
</evidence>
<keyword evidence="12" id="KW-1185">Reference proteome</keyword>
<reference evidence="11" key="1">
    <citation type="submission" date="2021-06" db="EMBL/GenBank/DDBJ databases">
        <authorList>
            <person name="Kallberg Y."/>
            <person name="Tangrot J."/>
            <person name="Rosling A."/>
        </authorList>
    </citation>
    <scope>NUCLEOTIDE SEQUENCE</scope>
    <source>
        <strain evidence="11">IN212</strain>
    </source>
</reference>
<evidence type="ECO:0000313" key="11">
    <source>
        <dbReference type="EMBL" id="CAG8515125.1"/>
    </source>
</evidence>
<keyword evidence="3 9" id="KW-0732">Signal</keyword>
<feature type="domain" description="Peptidase A1" evidence="10">
    <location>
        <begin position="90"/>
        <end position="302"/>
    </location>
</feature>
<evidence type="ECO:0000256" key="8">
    <source>
        <dbReference type="PIRSR" id="PIRSR601461-2"/>
    </source>
</evidence>
<keyword evidence="4" id="KW-0064">Aspartyl protease</keyword>
<dbReference type="FunFam" id="2.40.70.10:FF:000008">
    <property type="entry name" value="Cathepsin D"/>
    <property type="match status" value="1"/>
</dbReference>
<keyword evidence="2" id="KW-0645">Protease</keyword>